<feature type="compositionally biased region" description="Basic residues" evidence="1">
    <location>
        <begin position="56"/>
        <end position="81"/>
    </location>
</feature>
<feature type="compositionally biased region" description="Low complexity" evidence="1">
    <location>
        <begin position="85"/>
        <end position="94"/>
    </location>
</feature>
<feature type="region of interest" description="Disordered" evidence="1">
    <location>
        <begin position="197"/>
        <end position="233"/>
    </location>
</feature>
<proteinExistence type="predicted"/>
<feature type="compositionally biased region" description="Basic residues" evidence="1">
    <location>
        <begin position="29"/>
        <end position="48"/>
    </location>
</feature>
<organism evidence="2">
    <name type="scientific">uncultured Acidimicrobiales bacterium</name>
    <dbReference type="NCBI Taxonomy" id="310071"/>
    <lineage>
        <taxon>Bacteria</taxon>
        <taxon>Bacillati</taxon>
        <taxon>Actinomycetota</taxon>
        <taxon>Acidimicrobiia</taxon>
        <taxon>Acidimicrobiales</taxon>
        <taxon>environmental samples</taxon>
    </lineage>
</organism>
<evidence type="ECO:0000313" key="2">
    <source>
        <dbReference type="EMBL" id="CAA9247368.1"/>
    </source>
</evidence>
<evidence type="ECO:0000256" key="1">
    <source>
        <dbReference type="SAM" id="MobiDB-lite"/>
    </source>
</evidence>
<accession>A0A6J4ICS1</accession>
<feature type="compositionally biased region" description="Basic residues" evidence="1">
    <location>
        <begin position="214"/>
        <end position="233"/>
    </location>
</feature>
<reference evidence="2" key="1">
    <citation type="submission" date="2020-02" db="EMBL/GenBank/DDBJ databases">
        <authorList>
            <person name="Meier V. D."/>
        </authorList>
    </citation>
    <scope>NUCLEOTIDE SEQUENCE</scope>
    <source>
        <strain evidence="2">AVDCRST_MAG20</strain>
    </source>
</reference>
<protein>
    <submittedName>
        <fullName evidence="2">Uncharacterized protein</fullName>
    </submittedName>
</protein>
<name>A0A6J4ICS1_9ACTN</name>
<gene>
    <name evidence="2" type="ORF">AVDCRST_MAG20-2165</name>
</gene>
<sequence length="249" mass="27187">GSGALLHGHRRRPLRPPALDRPGPGPLRPVHRGRRRTCAGAGVRRRGPAPRAAAAGHRRRGRRLLRRHARALPAARRRAAGRGRGAPPADGGARPAPPVPHDLPGRADVQPPARRRRRHLRARADPRPPPRRGRRADPALRAGAHPCGGTGAASRGPRAGWLRHPLHRRLPGARRGGPPPAHGPALRADLRRRHHRGGAHLDPALVQPDDVQRAGRRRRPAHGARPRRHRRRCRRGGDRVLLLAAAARL</sequence>
<feature type="region of interest" description="Disordered" evidence="1">
    <location>
        <begin position="1"/>
        <end position="162"/>
    </location>
</feature>
<dbReference type="EMBL" id="CADCSY010000092">
    <property type="protein sequence ID" value="CAA9247368.1"/>
    <property type="molecule type" value="Genomic_DNA"/>
</dbReference>
<dbReference type="AlphaFoldDB" id="A0A6J4ICS1"/>
<feature type="non-terminal residue" evidence="2">
    <location>
        <position position="1"/>
    </location>
</feature>
<feature type="non-terminal residue" evidence="2">
    <location>
        <position position="249"/>
    </location>
</feature>